<dbReference type="EMBL" id="JAMKFB020000017">
    <property type="protein sequence ID" value="KAL0169162.1"/>
    <property type="molecule type" value="Genomic_DNA"/>
</dbReference>
<keyword evidence="3" id="KW-1185">Reference proteome</keyword>
<dbReference type="AlphaFoldDB" id="A0ABD0P597"/>
<name>A0ABD0P597_CIRMR</name>
<sequence length="51" mass="5702">IKELTGNIRTCHPSPPAPIQTLPIPARPQMRENPLLLQEVMERLSRPSCNG</sequence>
<evidence type="ECO:0000256" key="1">
    <source>
        <dbReference type="SAM" id="MobiDB-lite"/>
    </source>
</evidence>
<dbReference type="Proteomes" id="UP001529510">
    <property type="component" value="Unassembled WGS sequence"/>
</dbReference>
<feature type="non-terminal residue" evidence="2">
    <location>
        <position position="1"/>
    </location>
</feature>
<proteinExistence type="predicted"/>
<protein>
    <submittedName>
        <fullName evidence="2">Uncharacterized protein</fullName>
    </submittedName>
</protein>
<gene>
    <name evidence="2" type="ORF">M9458_033758</name>
</gene>
<organism evidence="2 3">
    <name type="scientific">Cirrhinus mrigala</name>
    <name type="common">Mrigala</name>
    <dbReference type="NCBI Taxonomy" id="683832"/>
    <lineage>
        <taxon>Eukaryota</taxon>
        <taxon>Metazoa</taxon>
        <taxon>Chordata</taxon>
        <taxon>Craniata</taxon>
        <taxon>Vertebrata</taxon>
        <taxon>Euteleostomi</taxon>
        <taxon>Actinopterygii</taxon>
        <taxon>Neopterygii</taxon>
        <taxon>Teleostei</taxon>
        <taxon>Ostariophysi</taxon>
        <taxon>Cypriniformes</taxon>
        <taxon>Cyprinidae</taxon>
        <taxon>Labeoninae</taxon>
        <taxon>Labeonini</taxon>
        <taxon>Cirrhinus</taxon>
    </lineage>
</organism>
<comment type="caution">
    <text evidence="2">The sequence shown here is derived from an EMBL/GenBank/DDBJ whole genome shotgun (WGS) entry which is preliminary data.</text>
</comment>
<accession>A0ABD0P597</accession>
<evidence type="ECO:0000313" key="3">
    <source>
        <dbReference type="Proteomes" id="UP001529510"/>
    </source>
</evidence>
<evidence type="ECO:0000313" key="2">
    <source>
        <dbReference type="EMBL" id="KAL0169162.1"/>
    </source>
</evidence>
<feature type="region of interest" description="Disordered" evidence="1">
    <location>
        <begin position="1"/>
        <end position="24"/>
    </location>
</feature>
<feature type="non-terminal residue" evidence="2">
    <location>
        <position position="51"/>
    </location>
</feature>
<reference evidence="2 3" key="1">
    <citation type="submission" date="2024-05" db="EMBL/GenBank/DDBJ databases">
        <title>Genome sequencing and assembly of Indian major carp, Cirrhinus mrigala (Hamilton, 1822).</title>
        <authorList>
            <person name="Mohindra V."/>
            <person name="Chowdhury L.M."/>
            <person name="Lal K."/>
            <person name="Jena J.K."/>
        </authorList>
    </citation>
    <scope>NUCLEOTIDE SEQUENCE [LARGE SCALE GENOMIC DNA]</scope>
    <source>
        <strain evidence="2">CM1030</strain>
        <tissue evidence="2">Blood</tissue>
    </source>
</reference>